<name>A0A2J6PFA7_9HELO</name>
<dbReference type="AlphaFoldDB" id="A0A2J6PFA7"/>
<reference evidence="1 2" key="1">
    <citation type="submission" date="2016-05" db="EMBL/GenBank/DDBJ databases">
        <title>A degradative enzymes factory behind the ericoid mycorrhizal symbiosis.</title>
        <authorList>
            <consortium name="DOE Joint Genome Institute"/>
            <person name="Martino E."/>
            <person name="Morin E."/>
            <person name="Grelet G."/>
            <person name="Kuo A."/>
            <person name="Kohler A."/>
            <person name="Daghino S."/>
            <person name="Barry K."/>
            <person name="Choi C."/>
            <person name="Cichocki N."/>
            <person name="Clum A."/>
            <person name="Copeland A."/>
            <person name="Hainaut M."/>
            <person name="Haridas S."/>
            <person name="Labutti K."/>
            <person name="Lindquist E."/>
            <person name="Lipzen A."/>
            <person name="Khouja H.-R."/>
            <person name="Murat C."/>
            <person name="Ohm R."/>
            <person name="Olson A."/>
            <person name="Spatafora J."/>
            <person name="Veneault-Fourrey C."/>
            <person name="Henrissat B."/>
            <person name="Grigoriev I."/>
            <person name="Martin F."/>
            <person name="Perotto S."/>
        </authorList>
    </citation>
    <scope>NUCLEOTIDE SEQUENCE [LARGE SCALE GENOMIC DNA]</scope>
    <source>
        <strain evidence="1 2">UAMH 7357</strain>
    </source>
</reference>
<keyword evidence="2" id="KW-1185">Reference proteome</keyword>
<proteinExistence type="predicted"/>
<evidence type="ECO:0000313" key="2">
    <source>
        <dbReference type="Proteomes" id="UP000235672"/>
    </source>
</evidence>
<sequence>MTGSSWSEQSFIDMLVLGGQANDCRSVNRERQWSKVEDNFESESRTTLNCTVYPLPENNEPVATLRRHQWCSESDLFIALLVGKTTSYPNVPAEREQ</sequence>
<organism evidence="1 2">
    <name type="scientific">Hyaloscypha hepaticicola</name>
    <dbReference type="NCBI Taxonomy" id="2082293"/>
    <lineage>
        <taxon>Eukaryota</taxon>
        <taxon>Fungi</taxon>
        <taxon>Dikarya</taxon>
        <taxon>Ascomycota</taxon>
        <taxon>Pezizomycotina</taxon>
        <taxon>Leotiomycetes</taxon>
        <taxon>Helotiales</taxon>
        <taxon>Hyaloscyphaceae</taxon>
        <taxon>Hyaloscypha</taxon>
    </lineage>
</organism>
<protein>
    <submittedName>
        <fullName evidence="1">Uncharacterized protein</fullName>
    </submittedName>
</protein>
<gene>
    <name evidence="1" type="ORF">NA56DRAFT_712795</name>
</gene>
<evidence type="ECO:0000313" key="1">
    <source>
        <dbReference type="EMBL" id="PMD12731.1"/>
    </source>
</evidence>
<accession>A0A2J6PFA7</accession>
<dbReference type="Proteomes" id="UP000235672">
    <property type="component" value="Unassembled WGS sequence"/>
</dbReference>
<dbReference type="EMBL" id="KZ613543">
    <property type="protein sequence ID" value="PMD12731.1"/>
    <property type="molecule type" value="Genomic_DNA"/>
</dbReference>